<proteinExistence type="predicted"/>
<dbReference type="EMBL" id="CP015506">
    <property type="protein sequence ID" value="AND37684.1"/>
    <property type="molecule type" value="Genomic_DNA"/>
</dbReference>
<name>A0A160M696_9BACI</name>
<evidence type="ECO:0000313" key="1">
    <source>
        <dbReference type="EMBL" id="AND37684.1"/>
    </source>
</evidence>
<dbReference type="KEGG" id="bon:A361_00265"/>
<sequence length="61" mass="7107">MRKLPESLPVAERLIGRKRGITKRDVKIPKSKKRRIFQMSVEKYKSKASIIENGAFARRHA</sequence>
<dbReference type="Proteomes" id="UP000077856">
    <property type="component" value="Chromosome"/>
</dbReference>
<dbReference type="RefSeq" id="WP_019382038.1">
    <property type="nucleotide sequence ID" value="NZ_CP015506.1"/>
</dbReference>
<protein>
    <submittedName>
        <fullName evidence="1">Uncharacterized protein</fullName>
    </submittedName>
</protein>
<gene>
    <name evidence="1" type="ORF">A361_00265</name>
</gene>
<evidence type="ECO:0000313" key="2">
    <source>
        <dbReference type="Proteomes" id="UP000077856"/>
    </source>
</evidence>
<reference evidence="1 2" key="1">
    <citation type="submission" date="2016-04" db="EMBL/GenBank/DDBJ databases">
        <title>Complete genome sequence of Bacillus oceanisediminis strain 2691.</title>
        <authorList>
            <person name="Jeong H."/>
            <person name="Kim H.J."/>
            <person name="Lee D.-W."/>
        </authorList>
    </citation>
    <scope>NUCLEOTIDE SEQUENCE [LARGE SCALE GENOMIC DNA]</scope>
    <source>
        <strain evidence="1 2">2691</strain>
    </source>
</reference>
<dbReference type="AlphaFoldDB" id="A0A160M696"/>
<dbReference type="STRING" id="1196031.A361_00265"/>
<accession>A0A160M696</accession>
<organism evidence="1 2">
    <name type="scientific">Cytobacillus oceanisediminis 2691</name>
    <dbReference type="NCBI Taxonomy" id="1196031"/>
    <lineage>
        <taxon>Bacteria</taxon>
        <taxon>Bacillati</taxon>
        <taxon>Bacillota</taxon>
        <taxon>Bacilli</taxon>
        <taxon>Bacillales</taxon>
        <taxon>Bacillaceae</taxon>
        <taxon>Cytobacillus</taxon>
    </lineage>
</organism>